<accession>A0A485K8Q5</accession>
<protein>
    <submittedName>
        <fullName evidence="2">Aste57867_773 protein</fullName>
    </submittedName>
</protein>
<sequence>MIEAMDMQVQAILWDYVNRNGILSYSNVPVEATSHVGQHISYGVLSNRINHTTTRRVLRMYQEETRCVITYAALREDECFPQTLDEVRSHGFACTFIERISESITLVRHSHVYLTPFRAHARVSLEDLGRMVLQTTDGLEHRDAYVCRITSTAERSFATEFQTILQTFRLKLAQQRMDRIHSA</sequence>
<evidence type="ECO:0000313" key="2">
    <source>
        <dbReference type="EMBL" id="VFT77997.1"/>
    </source>
</evidence>
<dbReference type="Proteomes" id="UP000332933">
    <property type="component" value="Unassembled WGS sequence"/>
</dbReference>
<keyword evidence="3" id="KW-1185">Reference proteome</keyword>
<gene>
    <name evidence="2" type="primary">Aste57867_773</name>
    <name evidence="1" type="ORF">As57867_000772</name>
    <name evidence="2" type="ORF">ASTE57867_773</name>
</gene>
<evidence type="ECO:0000313" key="1">
    <source>
        <dbReference type="EMBL" id="KAF0719806.1"/>
    </source>
</evidence>
<proteinExistence type="predicted"/>
<organism evidence="2 3">
    <name type="scientific">Aphanomyces stellatus</name>
    <dbReference type="NCBI Taxonomy" id="120398"/>
    <lineage>
        <taxon>Eukaryota</taxon>
        <taxon>Sar</taxon>
        <taxon>Stramenopiles</taxon>
        <taxon>Oomycota</taxon>
        <taxon>Saprolegniomycetes</taxon>
        <taxon>Saprolegniales</taxon>
        <taxon>Verrucalvaceae</taxon>
        <taxon>Aphanomyces</taxon>
    </lineage>
</organism>
<dbReference type="AlphaFoldDB" id="A0A485K8Q5"/>
<reference evidence="1" key="2">
    <citation type="submission" date="2019-06" db="EMBL/GenBank/DDBJ databases">
        <title>Genomics analysis of Aphanomyces spp. identifies a new class of oomycete effector associated with host adaptation.</title>
        <authorList>
            <person name="Gaulin E."/>
        </authorList>
    </citation>
    <scope>NUCLEOTIDE SEQUENCE</scope>
    <source>
        <strain evidence="1">CBS 578.67</strain>
    </source>
</reference>
<dbReference type="EMBL" id="CAADRA010000047">
    <property type="protein sequence ID" value="VFT77997.1"/>
    <property type="molecule type" value="Genomic_DNA"/>
</dbReference>
<evidence type="ECO:0000313" key="3">
    <source>
        <dbReference type="Proteomes" id="UP000332933"/>
    </source>
</evidence>
<dbReference type="EMBL" id="VJMH01000047">
    <property type="protein sequence ID" value="KAF0719806.1"/>
    <property type="molecule type" value="Genomic_DNA"/>
</dbReference>
<name>A0A485K8Q5_9STRA</name>
<reference evidence="2 3" key="1">
    <citation type="submission" date="2019-03" db="EMBL/GenBank/DDBJ databases">
        <authorList>
            <person name="Gaulin E."/>
            <person name="Dumas B."/>
        </authorList>
    </citation>
    <scope>NUCLEOTIDE SEQUENCE [LARGE SCALE GENOMIC DNA]</scope>
    <source>
        <strain evidence="2">CBS 568.67</strain>
    </source>
</reference>